<accession>A0A554VKL8</accession>
<proteinExistence type="predicted"/>
<dbReference type="EMBL" id="VLNR01000021">
    <property type="protein sequence ID" value="TSE08573.1"/>
    <property type="molecule type" value="Genomic_DNA"/>
</dbReference>
<protein>
    <submittedName>
        <fullName evidence="1">Uncharacterized protein</fullName>
    </submittedName>
</protein>
<dbReference type="AlphaFoldDB" id="A0A554VKL8"/>
<comment type="caution">
    <text evidence="1">The sequence shown here is derived from an EMBL/GenBank/DDBJ whole genome shotgun (WGS) entry which is preliminary data.</text>
</comment>
<gene>
    <name evidence="1" type="ORF">FOF46_11480</name>
</gene>
<evidence type="ECO:0000313" key="2">
    <source>
        <dbReference type="Proteomes" id="UP000318833"/>
    </source>
</evidence>
<dbReference type="OrthoDB" id="4194926at2"/>
<evidence type="ECO:0000313" key="1">
    <source>
        <dbReference type="EMBL" id="TSE08573.1"/>
    </source>
</evidence>
<dbReference type="Proteomes" id="UP000318833">
    <property type="component" value="Unassembled WGS sequence"/>
</dbReference>
<reference evidence="1 2" key="1">
    <citation type="submission" date="2019-07" db="EMBL/GenBank/DDBJ databases">
        <title>The draft genome sequence of Aquimarina algiphila M91.</title>
        <authorList>
            <person name="Meng X."/>
        </authorList>
    </citation>
    <scope>NUCLEOTIDE SEQUENCE [LARGE SCALE GENOMIC DNA]</scope>
    <source>
        <strain evidence="1 2">M91</strain>
    </source>
</reference>
<name>A0A554VKL8_9FLAO</name>
<sequence length="137" mass="15487">MGLAERRIVKAYQEGEYVSLVNEINSLMGSEIEFDINWDSLSSNGQYSHIWEESFTKVYFTPIINAFNEITADDMGKEALQETLVKIVIKDDNDIYSANRCYAFVDGVLTVDHSSYSNVGNVDERTSALVEILESQL</sequence>
<organism evidence="1 2">
    <name type="scientific">Aquimarina algiphila</name>
    <dbReference type="NCBI Taxonomy" id="2047982"/>
    <lineage>
        <taxon>Bacteria</taxon>
        <taxon>Pseudomonadati</taxon>
        <taxon>Bacteroidota</taxon>
        <taxon>Flavobacteriia</taxon>
        <taxon>Flavobacteriales</taxon>
        <taxon>Flavobacteriaceae</taxon>
        <taxon>Aquimarina</taxon>
    </lineage>
</organism>
<dbReference type="RefSeq" id="WP_109438081.1">
    <property type="nucleotide sequence ID" value="NZ_CANMIK010000021.1"/>
</dbReference>
<keyword evidence="2" id="KW-1185">Reference proteome</keyword>